<dbReference type="Pfam" id="PF02535">
    <property type="entry name" value="Zip"/>
    <property type="match status" value="1"/>
</dbReference>
<evidence type="ECO:0000256" key="3">
    <source>
        <dbReference type="ARBA" id="ARBA00022989"/>
    </source>
</evidence>
<feature type="transmembrane region" description="Helical" evidence="5">
    <location>
        <begin position="181"/>
        <end position="201"/>
    </location>
</feature>
<dbReference type="PANTHER" id="PTHR11040:SF44">
    <property type="entry name" value="PROTEIN ZNTC-RELATED"/>
    <property type="match status" value="1"/>
</dbReference>
<feature type="transmembrane region" description="Helical" evidence="5">
    <location>
        <begin position="213"/>
        <end position="232"/>
    </location>
</feature>
<evidence type="ECO:0000313" key="7">
    <source>
        <dbReference type="Proteomes" id="UP000193642"/>
    </source>
</evidence>
<dbReference type="AlphaFoldDB" id="A0A1Y2D2Y0"/>
<feature type="transmembrane region" description="Helical" evidence="5">
    <location>
        <begin position="37"/>
        <end position="59"/>
    </location>
</feature>
<organism evidence="6 7">
    <name type="scientific">Rhizoclosmatium globosum</name>
    <dbReference type="NCBI Taxonomy" id="329046"/>
    <lineage>
        <taxon>Eukaryota</taxon>
        <taxon>Fungi</taxon>
        <taxon>Fungi incertae sedis</taxon>
        <taxon>Chytridiomycota</taxon>
        <taxon>Chytridiomycota incertae sedis</taxon>
        <taxon>Chytridiomycetes</taxon>
        <taxon>Chytridiales</taxon>
        <taxon>Chytriomycetaceae</taxon>
        <taxon>Rhizoclosmatium</taxon>
    </lineage>
</organism>
<name>A0A1Y2D2Y0_9FUNG</name>
<protein>
    <submittedName>
        <fullName evidence="6">Zip-domain-containing protein</fullName>
    </submittedName>
</protein>
<dbReference type="EMBL" id="MCGO01000001">
    <property type="protein sequence ID" value="ORY53632.1"/>
    <property type="molecule type" value="Genomic_DNA"/>
</dbReference>
<keyword evidence="4 5" id="KW-0472">Membrane</keyword>
<dbReference type="STRING" id="329046.A0A1Y2D2Y0"/>
<dbReference type="Proteomes" id="UP000193642">
    <property type="component" value="Unassembled WGS sequence"/>
</dbReference>
<gene>
    <name evidence="6" type="ORF">BCR33DRAFT_693094</name>
</gene>
<evidence type="ECO:0000256" key="4">
    <source>
        <dbReference type="ARBA" id="ARBA00023136"/>
    </source>
</evidence>
<evidence type="ECO:0000256" key="1">
    <source>
        <dbReference type="ARBA" id="ARBA00004141"/>
    </source>
</evidence>
<proteinExistence type="predicted"/>
<dbReference type="InterPro" id="IPR003689">
    <property type="entry name" value="ZIP"/>
</dbReference>
<keyword evidence="2 5" id="KW-0812">Transmembrane</keyword>
<dbReference type="GO" id="GO:0005385">
    <property type="term" value="F:zinc ion transmembrane transporter activity"/>
    <property type="evidence" value="ECO:0007669"/>
    <property type="project" value="TreeGrafter"/>
</dbReference>
<feature type="transmembrane region" description="Helical" evidence="5">
    <location>
        <begin position="120"/>
        <end position="142"/>
    </location>
</feature>
<dbReference type="PANTHER" id="PTHR11040">
    <property type="entry name" value="ZINC/IRON TRANSPORTER"/>
    <property type="match status" value="1"/>
</dbReference>
<feature type="transmembrane region" description="Helical" evidence="5">
    <location>
        <begin position="253"/>
        <end position="274"/>
    </location>
</feature>
<reference evidence="6 7" key="1">
    <citation type="submission" date="2016-07" db="EMBL/GenBank/DDBJ databases">
        <title>Pervasive Adenine N6-methylation of Active Genes in Fungi.</title>
        <authorList>
            <consortium name="DOE Joint Genome Institute"/>
            <person name="Mondo S.J."/>
            <person name="Dannebaum R.O."/>
            <person name="Kuo R.C."/>
            <person name="Labutti K."/>
            <person name="Haridas S."/>
            <person name="Kuo A."/>
            <person name="Salamov A."/>
            <person name="Ahrendt S.R."/>
            <person name="Lipzen A."/>
            <person name="Sullivan W."/>
            <person name="Andreopoulos W.B."/>
            <person name="Clum A."/>
            <person name="Lindquist E."/>
            <person name="Daum C."/>
            <person name="Ramamoorthy G.K."/>
            <person name="Gryganskyi A."/>
            <person name="Culley D."/>
            <person name="Magnuson J.K."/>
            <person name="James T.Y."/>
            <person name="O'Malley M.A."/>
            <person name="Stajich J.E."/>
            <person name="Spatafora J.W."/>
            <person name="Visel A."/>
            <person name="Grigoriev I.V."/>
        </authorList>
    </citation>
    <scope>NUCLEOTIDE SEQUENCE [LARGE SCALE GENOMIC DNA]</scope>
    <source>
        <strain evidence="6 7">JEL800</strain>
    </source>
</reference>
<keyword evidence="7" id="KW-1185">Reference proteome</keyword>
<keyword evidence="3 5" id="KW-1133">Transmembrane helix</keyword>
<evidence type="ECO:0000256" key="2">
    <source>
        <dbReference type="ARBA" id="ARBA00022692"/>
    </source>
</evidence>
<evidence type="ECO:0000313" key="6">
    <source>
        <dbReference type="EMBL" id="ORY53632.1"/>
    </source>
</evidence>
<comment type="caution">
    <text evidence="6">The sequence shown here is derived from an EMBL/GenBank/DDBJ whole genome shotgun (WGS) entry which is preliminary data.</text>
</comment>
<sequence length="275" mass="29285">MFGIGVICATAWIHLLPDAFSQFNNLCLPSAWQKYGSNFVGVFGMTAAFAVQLIELSAVEFKKKKEARSSQLSAFSSEQNCTDIKTNEFTIQDAIPSAHSGTSAPPSECTQGIIERDSELGILLLETGIIFHSMVIGITLGVTADDSFSSLLAAVAFHQMFEGMALGCLITSLRTTTFKKLLMCLAYPLTTPVGIAIGIGLREVYNTNDGGLILTRGIFNSLSAGILFYNTYTELMSAEVSHSAQFGAFSGGFKAACFGAMYLGAAAMAVVANWA</sequence>
<accession>A0A1Y2D2Y0</accession>
<comment type="subcellular location">
    <subcellularLocation>
        <location evidence="1">Membrane</location>
        <topology evidence="1">Multi-pass membrane protein</topology>
    </subcellularLocation>
</comment>
<dbReference type="OrthoDB" id="448280at2759"/>
<feature type="transmembrane region" description="Helical" evidence="5">
    <location>
        <begin position="148"/>
        <end position="169"/>
    </location>
</feature>
<evidence type="ECO:0000256" key="5">
    <source>
        <dbReference type="SAM" id="Phobius"/>
    </source>
</evidence>
<dbReference type="GO" id="GO:0005886">
    <property type="term" value="C:plasma membrane"/>
    <property type="evidence" value="ECO:0007669"/>
    <property type="project" value="TreeGrafter"/>
</dbReference>